<reference evidence="1" key="1">
    <citation type="submission" date="2021-12" db="EMBL/GenBank/DDBJ databases">
        <authorList>
            <person name="Rodrigo-Torres L."/>
            <person name="Arahal R. D."/>
            <person name="Lucena T."/>
        </authorList>
    </citation>
    <scope>NUCLEOTIDE SEQUENCE</scope>
    <source>
        <strain evidence="1">CECT 8858</strain>
    </source>
</reference>
<dbReference type="RefSeq" id="WP_238808811.1">
    <property type="nucleotide sequence ID" value="NZ_CAKLPY010000010.1"/>
</dbReference>
<dbReference type="EMBL" id="CAKLPY010000010">
    <property type="protein sequence ID" value="CAH0998002.1"/>
    <property type="molecule type" value="Genomic_DNA"/>
</dbReference>
<accession>A0ABM9AWT6</accession>
<protein>
    <submittedName>
        <fullName evidence="1">Uncharacterized protein</fullName>
    </submittedName>
</protein>
<comment type="caution">
    <text evidence="1">The sequence shown here is derived from an EMBL/GenBank/DDBJ whole genome shotgun (WGS) entry which is preliminary data.</text>
</comment>
<name>A0ABM9AWT6_9BACT</name>
<proteinExistence type="predicted"/>
<evidence type="ECO:0000313" key="2">
    <source>
        <dbReference type="Proteomes" id="UP000837932"/>
    </source>
</evidence>
<gene>
    <name evidence="1" type="ORF">EMA8858_04137</name>
</gene>
<sequence length="320" mass="37029">MSEPLKIPYADAYKFIDKDLLNNCNVFAEHCKEHFKDNYFLYFDENLIVDKLDLEADNYDSDLIGYIINGDLKANKILNSETDYGVYLIVSGNIETNFMAVGGQEIYVHGNLLVKELFAGSYNHGFILVNGNVDSPIIIISDYGFILKGELNGTVYGWGETVYQEKNGKKIPAPHENELEDIFIDKFLTPYDDIAFEVLVKAIDNNEDVLIKYSLNLETDLIASESVKLITQSDFLKQQGEKKTFSRHSVLFIATFKNDIEELTIQESWHSYKYVIENNTVKVFFKEKSNQNFKEYTIGSNKYRRAKRLLEYNIDSMKYW</sequence>
<dbReference type="Proteomes" id="UP000837932">
    <property type="component" value="Unassembled WGS sequence"/>
</dbReference>
<keyword evidence="2" id="KW-1185">Reference proteome</keyword>
<organism evidence="1 2">
    <name type="scientific">Emticicia aquatica</name>
    <dbReference type="NCBI Taxonomy" id="1681835"/>
    <lineage>
        <taxon>Bacteria</taxon>
        <taxon>Pseudomonadati</taxon>
        <taxon>Bacteroidota</taxon>
        <taxon>Cytophagia</taxon>
        <taxon>Cytophagales</taxon>
        <taxon>Leadbetterellaceae</taxon>
        <taxon>Emticicia</taxon>
    </lineage>
</organism>
<evidence type="ECO:0000313" key="1">
    <source>
        <dbReference type="EMBL" id="CAH0998002.1"/>
    </source>
</evidence>